<proteinExistence type="predicted"/>
<organism evidence="1">
    <name type="scientific">Arundo donax</name>
    <name type="common">Giant reed</name>
    <name type="synonym">Donax arundinaceus</name>
    <dbReference type="NCBI Taxonomy" id="35708"/>
    <lineage>
        <taxon>Eukaryota</taxon>
        <taxon>Viridiplantae</taxon>
        <taxon>Streptophyta</taxon>
        <taxon>Embryophyta</taxon>
        <taxon>Tracheophyta</taxon>
        <taxon>Spermatophyta</taxon>
        <taxon>Magnoliopsida</taxon>
        <taxon>Liliopsida</taxon>
        <taxon>Poales</taxon>
        <taxon>Poaceae</taxon>
        <taxon>PACMAD clade</taxon>
        <taxon>Arundinoideae</taxon>
        <taxon>Arundineae</taxon>
        <taxon>Arundo</taxon>
    </lineage>
</organism>
<name>A0A0A8YNK9_ARUDO</name>
<dbReference type="AlphaFoldDB" id="A0A0A8YNK9"/>
<accession>A0A0A8YNK9</accession>
<reference evidence="1" key="1">
    <citation type="submission" date="2014-09" db="EMBL/GenBank/DDBJ databases">
        <authorList>
            <person name="Magalhaes I.L.F."/>
            <person name="Oliveira U."/>
            <person name="Santos F.R."/>
            <person name="Vidigal T.H.D.A."/>
            <person name="Brescovit A.D."/>
            <person name="Santos A.J."/>
        </authorList>
    </citation>
    <scope>NUCLEOTIDE SEQUENCE</scope>
    <source>
        <tissue evidence="1">Shoot tissue taken approximately 20 cm above the soil surface</tissue>
    </source>
</reference>
<sequence>MPVSFLGIRCHSRPPSGCKVNLVGYEILTSHKDMWSHEDN</sequence>
<evidence type="ECO:0000313" key="1">
    <source>
        <dbReference type="EMBL" id="JAD24287.1"/>
    </source>
</evidence>
<reference evidence="1" key="2">
    <citation type="journal article" date="2015" name="Data Brief">
        <title>Shoot transcriptome of the giant reed, Arundo donax.</title>
        <authorList>
            <person name="Barrero R.A."/>
            <person name="Guerrero F.D."/>
            <person name="Moolhuijzen P."/>
            <person name="Goolsby J.A."/>
            <person name="Tidwell J."/>
            <person name="Bellgard S.E."/>
            <person name="Bellgard M.I."/>
        </authorList>
    </citation>
    <scope>NUCLEOTIDE SEQUENCE</scope>
    <source>
        <tissue evidence="1">Shoot tissue taken approximately 20 cm above the soil surface</tissue>
    </source>
</reference>
<protein>
    <submittedName>
        <fullName evidence="1">Uncharacterized protein</fullName>
    </submittedName>
</protein>
<dbReference type="EMBL" id="GBRH01273608">
    <property type="protein sequence ID" value="JAD24287.1"/>
    <property type="molecule type" value="Transcribed_RNA"/>
</dbReference>